<dbReference type="PANTHER" id="PTHR19433:SF127">
    <property type="entry name" value="NITR9"/>
    <property type="match status" value="1"/>
</dbReference>
<evidence type="ECO:0000256" key="1">
    <source>
        <dbReference type="ARBA" id="ARBA00004236"/>
    </source>
</evidence>
<dbReference type="KEGG" id="lcf:108877144"/>
<feature type="signal peptide" evidence="10">
    <location>
        <begin position="1"/>
        <end position="23"/>
    </location>
</feature>
<dbReference type="InterPro" id="IPR052051">
    <property type="entry name" value="TCR_complex_component"/>
</dbReference>
<dbReference type="InterPro" id="IPR013106">
    <property type="entry name" value="Ig_V-set"/>
</dbReference>
<dbReference type="SUPFAM" id="SSF48726">
    <property type="entry name" value="Immunoglobulin"/>
    <property type="match status" value="2"/>
</dbReference>
<feature type="chain" id="PRO_5042515759" evidence="10">
    <location>
        <begin position="24"/>
        <end position="346"/>
    </location>
</feature>
<evidence type="ECO:0000256" key="4">
    <source>
        <dbReference type="ARBA" id="ARBA00022859"/>
    </source>
</evidence>
<dbReference type="InterPro" id="IPR036179">
    <property type="entry name" value="Ig-like_dom_sf"/>
</dbReference>
<accession>A0AAJ7LI53</accession>
<dbReference type="PROSITE" id="PS50835">
    <property type="entry name" value="IG_LIKE"/>
    <property type="match status" value="2"/>
</dbReference>
<organism evidence="12 13">
    <name type="scientific">Lates calcarifer</name>
    <name type="common">Barramundi</name>
    <name type="synonym">Holocentrus calcarifer</name>
    <dbReference type="NCBI Taxonomy" id="8187"/>
    <lineage>
        <taxon>Eukaryota</taxon>
        <taxon>Metazoa</taxon>
        <taxon>Chordata</taxon>
        <taxon>Craniata</taxon>
        <taxon>Vertebrata</taxon>
        <taxon>Euteleostomi</taxon>
        <taxon>Actinopterygii</taxon>
        <taxon>Neopterygii</taxon>
        <taxon>Teleostei</taxon>
        <taxon>Neoteleostei</taxon>
        <taxon>Acanthomorphata</taxon>
        <taxon>Carangaria</taxon>
        <taxon>Carangaria incertae sedis</taxon>
        <taxon>Centropomidae</taxon>
        <taxon>Lates</taxon>
    </lineage>
</organism>
<dbReference type="SMART" id="SM00409">
    <property type="entry name" value="IG"/>
    <property type="match status" value="2"/>
</dbReference>
<dbReference type="Pfam" id="PF07686">
    <property type="entry name" value="V-set"/>
    <property type="match status" value="2"/>
</dbReference>
<dbReference type="InterPro" id="IPR007110">
    <property type="entry name" value="Ig-like_dom"/>
</dbReference>
<evidence type="ECO:0000256" key="2">
    <source>
        <dbReference type="ARBA" id="ARBA00022475"/>
    </source>
</evidence>
<feature type="compositionally biased region" description="Basic and acidic residues" evidence="8">
    <location>
        <begin position="324"/>
        <end position="335"/>
    </location>
</feature>
<dbReference type="InterPro" id="IPR013783">
    <property type="entry name" value="Ig-like_fold"/>
</dbReference>
<comment type="subcellular location">
    <subcellularLocation>
        <location evidence="1">Cell membrane</location>
    </subcellularLocation>
</comment>
<dbReference type="RefSeq" id="XP_018522617.1">
    <property type="nucleotide sequence ID" value="XM_018667101.2"/>
</dbReference>
<keyword evidence="3 10" id="KW-0732">Signal</keyword>
<evidence type="ECO:0000256" key="9">
    <source>
        <dbReference type="SAM" id="Phobius"/>
    </source>
</evidence>
<evidence type="ECO:0000256" key="5">
    <source>
        <dbReference type="ARBA" id="ARBA00023136"/>
    </source>
</evidence>
<evidence type="ECO:0000256" key="10">
    <source>
        <dbReference type="SAM" id="SignalP"/>
    </source>
</evidence>
<evidence type="ECO:0000256" key="8">
    <source>
        <dbReference type="SAM" id="MobiDB-lite"/>
    </source>
</evidence>
<feature type="domain" description="Ig-like" evidence="11">
    <location>
        <begin position="4"/>
        <end position="133"/>
    </location>
</feature>
<keyword evidence="7" id="KW-0325">Glycoprotein</keyword>
<evidence type="ECO:0000256" key="7">
    <source>
        <dbReference type="ARBA" id="ARBA00023180"/>
    </source>
</evidence>
<evidence type="ECO:0000256" key="6">
    <source>
        <dbReference type="ARBA" id="ARBA00023157"/>
    </source>
</evidence>
<reference evidence="13" key="1">
    <citation type="submission" date="2025-08" db="UniProtKB">
        <authorList>
            <consortium name="RefSeq"/>
        </authorList>
    </citation>
    <scope>IDENTIFICATION</scope>
    <source>
        <tissue evidence="13">Brain</tissue>
    </source>
</reference>
<feature type="transmembrane region" description="Helical" evidence="9">
    <location>
        <begin position="255"/>
        <end position="275"/>
    </location>
</feature>
<keyword evidence="4" id="KW-0391">Immunity</keyword>
<proteinExistence type="predicted"/>
<feature type="domain" description="Ig-like" evidence="11">
    <location>
        <begin position="142"/>
        <end position="232"/>
    </location>
</feature>
<gene>
    <name evidence="13" type="primary">LOC108877144</name>
</gene>
<protein>
    <submittedName>
        <fullName evidence="13">LOW QUALITY PROTEIN: uncharacterized protein LOC108877144</fullName>
    </submittedName>
</protein>
<keyword evidence="2" id="KW-1003">Cell membrane</keyword>
<evidence type="ECO:0000313" key="12">
    <source>
        <dbReference type="Proteomes" id="UP000694890"/>
    </source>
</evidence>
<dbReference type="GeneID" id="108877144"/>
<keyword evidence="9" id="KW-1133">Transmembrane helix</keyword>
<keyword evidence="5 9" id="KW-0472">Membrane</keyword>
<dbReference type="PANTHER" id="PTHR19433">
    <property type="entry name" value="T-CELL RECEPTOR ALPHA CHAIN V REGION-RELATED"/>
    <property type="match status" value="1"/>
</dbReference>
<evidence type="ECO:0000259" key="11">
    <source>
        <dbReference type="PROSITE" id="PS50835"/>
    </source>
</evidence>
<sequence length="346" mass="38713">MTPPMFVLYVTCLLLGRMADMTALDISSSHLKSVNVGEDVTLECFYKDTVAVRFYWYKQTLGQKPNMMSKLYKHEKNGTLSDEFKNDPRFVLETATGKNNLKISGVQISDSATYHCISGYSYVFEFLESVTVSVKGSGLNNQALVHQSESETIQPGGSVTLNCTVHTETCDGEHSVYWFKSSEDSQPRIIYTHGDRNDQCERKPNTQTHTCVYNLPMKNLKSSHAGTYYCAVASCGHILFGNGTKLDFKDEADSLVLYFLSGALTFTTILAVFLANTAYRMYKTNSCQCTDSQARSAAASAPNTEGHQDADNLHYAALREYKVSRSRRQRDDTKSECVYSSVKQQK</sequence>
<name>A0AAJ7LI53_LATCA</name>
<dbReference type="SMART" id="SM00406">
    <property type="entry name" value="IGv"/>
    <property type="match status" value="2"/>
</dbReference>
<dbReference type="GO" id="GO:0009617">
    <property type="term" value="P:response to bacterium"/>
    <property type="evidence" value="ECO:0007669"/>
    <property type="project" value="TreeGrafter"/>
</dbReference>
<dbReference type="AlphaFoldDB" id="A0AAJ7LI53"/>
<keyword evidence="9" id="KW-0812">Transmembrane</keyword>
<dbReference type="InterPro" id="IPR003599">
    <property type="entry name" value="Ig_sub"/>
</dbReference>
<dbReference type="GO" id="GO:0005886">
    <property type="term" value="C:plasma membrane"/>
    <property type="evidence" value="ECO:0007669"/>
    <property type="project" value="UniProtKB-SubCell"/>
</dbReference>
<keyword evidence="6" id="KW-1015">Disulfide bond</keyword>
<evidence type="ECO:0000256" key="3">
    <source>
        <dbReference type="ARBA" id="ARBA00022729"/>
    </source>
</evidence>
<evidence type="ECO:0000313" key="13">
    <source>
        <dbReference type="RefSeq" id="XP_018522617.1"/>
    </source>
</evidence>
<dbReference type="GO" id="GO:0002376">
    <property type="term" value="P:immune system process"/>
    <property type="evidence" value="ECO:0007669"/>
    <property type="project" value="UniProtKB-KW"/>
</dbReference>
<feature type="region of interest" description="Disordered" evidence="8">
    <location>
        <begin position="324"/>
        <end position="346"/>
    </location>
</feature>
<dbReference type="Proteomes" id="UP000694890">
    <property type="component" value="Unplaced"/>
</dbReference>
<dbReference type="Gene3D" id="2.60.40.10">
    <property type="entry name" value="Immunoglobulins"/>
    <property type="match status" value="2"/>
</dbReference>